<dbReference type="Proteomes" id="UP000323917">
    <property type="component" value="Chromosome"/>
</dbReference>
<dbReference type="Pfam" id="PF06439">
    <property type="entry name" value="3keto-disac_hyd"/>
    <property type="match status" value="1"/>
</dbReference>
<evidence type="ECO:0000313" key="3">
    <source>
        <dbReference type="Proteomes" id="UP000323917"/>
    </source>
</evidence>
<dbReference type="OrthoDB" id="176168at2"/>
<gene>
    <name evidence="2" type="ORF">Pr1d_04380</name>
</gene>
<dbReference type="GO" id="GO:0016787">
    <property type="term" value="F:hydrolase activity"/>
    <property type="evidence" value="ECO:0007669"/>
    <property type="project" value="InterPro"/>
</dbReference>
<dbReference type="AlphaFoldDB" id="A0A5B9Q2C5"/>
<reference evidence="2 3" key="1">
    <citation type="submission" date="2019-08" db="EMBL/GenBank/DDBJ databases">
        <title>Deep-cultivation of Planctomycetes and their phenomic and genomic characterization uncovers novel biology.</title>
        <authorList>
            <person name="Wiegand S."/>
            <person name="Jogler M."/>
            <person name="Boedeker C."/>
            <person name="Pinto D."/>
            <person name="Vollmers J."/>
            <person name="Rivas-Marin E."/>
            <person name="Kohn T."/>
            <person name="Peeters S.H."/>
            <person name="Heuer A."/>
            <person name="Rast P."/>
            <person name="Oberbeckmann S."/>
            <person name="Bunk B."/>
            <person name="Jeske O."/>
            <person name="Meyerdierks A."/>
            <person name="Storesund J.E."/>
            <person name="Kallscheuer N."/>
            <person name="Luecker S."/>
            <person name="Lage O.M."/>
            <person name="Pohl T."/>
            <person name="Merkel B.J."/>
            <person name="Hornburger P."/>
            <person name="Mueller R.-W."/>
            <person name="Bruemmer F."/>
            <person name="Labrenz M."/>
            <person name="Spormann A.M."/>
            <person name="Op den Camp H."/>
            <person name="Overmann J."/>
            <person name="Amann R."/>
            <person name="Jetten M.S.M."/>
            <person name="Mascher T."/>
            <person name="Medema M.H."/>
            <person name="Devos D.P."/>
            <person name="Kaster A.-K."/>
            <person name="Ovreas L."/>
            <person name="Rohde M."/>
            <person name="Galperin M.Y."/>
            <person name="Jogler C."/>
        </authorList>
    </citation>
    <scope>NUCLEOTIDE SEQUENCE [LARGE SCALE GENOMIC DNA]</scope>
    <source>
        <strain evidence="2 3">Pr1d</strain>
    </source>
</reference>
<dbReference type="InterPro" id="IPR010496">
    <property type="entry name" value="AL/BT2_dom"/>
</dbReference>
<dbReference type="KEGG" id="bgok:Pr1d_04380"/>
<proteinExistence type="predicted"/>
<keyword evidence="3" id="KW-1185">Reference proteome</keyword>
<feature type="domain" description="3-keto-alpha-glucoside-1,2-lyase/3-keto-2-hydroxy-glucal hydratase" evidence="1">
    <location>
        <begin position="159"/>
        <end position="342"/>
    </location>
</feature>
<sequence length="351" mass="39842">MPKWCAFCFCTFELIATSLLDADDRYPTFTNIKEAGLDYAVQGEYVGLVGGVLPVAAQVIALGDGVFEGVTFYGGLPGAGWDGGQLSYFKGKTKDGNTQFVGKYGYKLEEKNDYWHATIDHGVLRGSDQSLRNQLNDVSFVLHKVRRESPTVGIQPPKGATVLFDGTNTEAWERAKIIEGDLLDRDAKTRQSFQNHRIHLEFRTPFMPTARGMHRGNSGVFIRNKYEIQIVDSFGWTLVNRRFERNSWVGRCGGIEEILPPEINMCFPPLTWQTYDIEYFMPRYDDQGEQIMPPMMTVALNGVIIHNRRVLPPESEVRDDRDPGPLYLQDHHDQVVFRNIWIVESGSDLSH</sequence>
<evidence type="ECO:0000313" key="2">
    <source>
        <dbReference type="EMBL" id="QEG33177.1"/>
    </source>
</evidence>
<evidence type="ECO:0000259" key="1">
    <source>
        <dbReference type="Pfam" id="PF06439"/>
    </source>
</evidence>
<name>A0A5B9Q2C5_9BACT</name>
<dbReference type="PANTHER" id="PTHR33546:SF1">
    <property type="entry name" value="LARGE, MULTIFUNCTIONAL SECRETED PROTEIN"/>
    <property type="match status" value="1"/>
</dbReference>
<dbReference type="PANTHER" id="PTHR33546">
    <property type="entry name" value="LARGE, MULTIFUNCTIONAL SECRETED PROTEIN-RELATED"/>
    <property type="match status" value="1"/>
</dbReference>
<accession>A0A5B9Q2C5</accession>
<dbReference type="Gene3D" id="2.60.120.560">
    <property type="entry name" value="Exo-inulinase, domain 1"/>
    <property type="match status" value="1"/>
</dbReference>
<protein>
    <recommendedName>
        <fullName evidence="1">3-keto-alpha-glucoside-1,2-lyase/3-keto-2-hydroxy-glucal hydratase domain-containing protein</fullName>
    </recommendedName>
</protein>
<organism evidence="2 3">
    <name type="scientific">Bythopirellula goksoeyrii</name>
    <dbReference type="NCBI Taxonomy" id="1400387"/>
    <lineage>
        <taxon>Bacteria</taxon>
        <taxon>Pseudomonadati</taxon>
        <taxon>Planctomycetota</taxon>
        <taxon>Planctomycetia</taxon>
        <taxon>Pirellulales</taxon>
        <taxon>Lacipirellulaceae</taxon>
        <taxon>Bythopirellula</taxon>
    </lineage>
</organism>
<dbReference type="EMBL" id="CP042913">
    <property type="protein sequence ID" value="QEG33177.1"/>
    <property type="molecule type" value="Genomic_DNA"/>
</dbReference>
<dbReference type="RefSeq" id="WP_148071979.1">
    <property type="nucleotide sequence ID" value="NZ_CP042913.1"/>
</dbReference>